<organism evidence="1 2">
    <name type="scientific">Panagrolaimus sp. ES5</name>
    <dbReference type="NCBI Taxonomy" id="591445"/>
    <lineage>
        <taxon>Eukaryota</taxon>
        <taxon>Metazoa</taxon>
        <taxon>Ecdysozoa</taxon>
        <taxon>Nematoda</taxon>
        <taxon>Chromadorea</taxon>
        <taxon>Rhabditida</taxon>
        <taxon>Tylenchina</taxon>
        <taxon>Panagrolaimomorpha</taxon>
        <taxon>Panagrolaimoidea</taxon>
        <taxon>Panagrolaimidae</taxon>
        <taxon>Panagrolaimus</taxon>
    </lineage>
</organism>
<evidence type="ECO:0000313" key="2">
    <source>
        <dbReference type="WBParaSite" id="ES5_v2.g16476.t1"/>
    </source>
</evidence>
<dbReference type="WBParaSite" id="ES5_v2.g16476.t1">
    <property type="protein sequence ID" value="ES5_v2.g16476.t1"/>
    <property type="gene ID" value="ES5_v2.g16476"/>
</dbReference>
<dbReference type="Proteomes" id="UP000887579">
    <property type="component" value="Unplaced"/>
</dbReference>
<name>A0AC34FGY9_9BILA</name>
<evidence type="ECO:0000313" key="1">
    <source>
        <dbReference type="Proteomes" id="UP000887579"/>
    </source>
</evidence>
<sequence length="92" mass="10543">MDSLTSRRNMADILIAHDIITKNADENLISLNYNNHGKTQAGGNYLYSVRIKKSLLTRHFSSRISLKVKHIKLADYSKNSLRQLLTENKTKL</sequence>
<accession>A0AC34FGY9</accession>
<reference evidence="2" key="1">
    <citation type="submission" date="2022-11" db="UniProtKB">
        <authorList>
            <consortium name="WormBaseParasite"/>
        </authorList>
    </citation>
    <scope>IDENTIFICATION</scope>
</reference>
<protein>
    <submittedName>
        <fullName evidence="2">Uncharacterized protein</fullName>
    </submittedName>
</protein>
<proteinExistence type="predicted"/>